<evidence type="ECO:0000256" key="2">
    <source>
        <dbReference type="SAM" id="SignalP"/>
    </source>
</evidence>
<proteinExistence type="predicted"/>
<feature type="signal peptide" evidence="2">
    <location>
        <begin position="1"/>
        <end position="18"/>
    </location>
</feature>
<protein>
    <submittedName>
        <fullName evidence="3">Uncharacterized protein</fullName>
    </submittedName>
</protein>
<dbReference type="AlphaFoldDB" id="A0A9P9D289"/>
<accession>A0A9P9D289</accession>
<evidence type="ECO:0000313" key="3">
    <source>
        <dbReference type="EMBL" id="KAH7111400.1"/>
    </source>
</evidence>
<feature type="compositionally biased region" description="Polar residues" evidence="1">
    <location>
        <begin position="61"/>
        <end position="77"/>
    </location>
</feature>
<feature type="region of interest" description="Disordered" evidence="1">
    <location>
        <begin position="34"/>
        <end position="77"/>
    </location>
</feature>
<keyword evidence="4" id="KW-1185">Reference proteome</keyword>
<name>A0A9P9D289_9HYPO</name>
<organism evidence="3 4">
    <name type="scientific">Dactylonectria macrodidyma</name>
    <dbReference type="NCBI Taxonomy" id="307937"/>
    <lineage>
        <taxon>Eukaryota</taxon>
        <taxon>Fungi</taxon>
        <taxon>Dikarya</taxon>
        <taxon>Ascomycota</taxon>
        <taxon>Pezizomycotina</taxon>
        <taxon>Sordariomycetes</taxon>
        <taxon>Hypocreomycetidae</taxon>
        <taxon>Hypocreales</taxon>
        <taxon>Nectriaceae</taxon>
        <taxon>Dactylonectria</taxon>
    </lineage>
</organism>
<evidence type="ECO:0000313" key="4">
    <source>
        <dbReference type="Proteomes" id="UP000738349"/>
    </source>
</evidence>
<dbReference type="Proteomes" id="UP000738349">
    <property type="component" value="Unassembled WGS sequence"/>
</dbReference>
<comment type="caution">
    <text evidence="3">The sequence shown here is derived from an EMBL/GenBank/DDBJ whole genome shotgun (WGS) entry which is preliminary data.</text>
</comment>
<reference evidence="3" key="1">
    <citation type="journal article" date="2021" name="Nat. Commun.">
        <title>Genetic determinants of endophytism in the Arabidopsis root mycobiome.</title>
        <authorList>
            <person name="Mesny F."/>
            <person name="Miyauchi S."/>
            <person name="Thiergart T."/>
            <person name="Pickel B."/>
            <person name="Atanasova L."/>
            <person name="Karlsson M."/>
            <person name="Huettel B."/>
            <person name="Barry K.W."/>
            <person name="Haridas S."/>
            <person name="Chen C."/>
            <person name="Bauer D."/>
            <person name="Andreopoulos W."/>
            <person name="Pangilinan J."/>
            <person name="LaButti K."/>
            <person name="Riley R."/>
            <person name="Lipzen A."/>
            <person name="Clum A."/>
            <person name="Drula E."/>
            <person name="Henrissat B."/>
            <person name="Kohler A."/>
            <person name="Grigoriev I.V."/>
            <person name="Martin F.M."/>
            <person name="Hacquard S."/>
        </authorList>
    </citation>
    <scope>NUCLEOTIDE SEQUENCE</scope>
    <source>
        <strain evidence="3">MPI-CAGE-AT-0147</strain>
    </source>
</reference>
<keyword evidence="2" id="KW-0732">Signal</keyword>
<dbReference type="OrthoDB" id="4905085at2759"/>
<dbReference type="EMBL" id="JAGMUV010000041">
    <property type="protein sequence ID" value="KAH7111400.1"/>
    <property type="molecule type" value="Genomic_DNA"/>
</dbReference>
<evidence type="ECO:0000256" key="1">
    <source>
        <dbReference type="SAM" id="MobiDB-lite"/>
    </source>
</evidence>
<feature type="chain" id="PRO_5040302593" evidence="2">
    <location>
        <begin position="19"/>
        <end position="77"/>
    </location>
</feature>
<sequence length="77" mass="8321">MQLTTLFAAFAYAQAVSAWRVHFYNHKQPCADDCGGHSTKGGPGRPGSACHQLWEGHDGPNLNNKASQVSIYSSTRS</sequence>
<gene>
    <name evidence="3" type="ORF">EDB81DRAFT_830135</name>
</gene>